<sequence length="89" mass="9841">MASGHRNRVGKDRDGARFMFWFGYGSECSDGFNEGSDEDAESVKDKFGDADAEGEVGGQMFQSFNFIIYPKVQSTQYATSFITESLRGA</sequence>
<dbReference type="AlphaFoldDB" id="A0A834THJ6"/>
<comment type="caution">
    <text evidence="1">The sequence shown here is derived from an EMBL/GenBank/DDBJ whole genome shotgun (WGS) entry which is preliminary data.</text>
</comment>
<protein>
    <submittedName>
        <fullName evidence="1">Uncharacterized protein</fullName>
    </submittedName>
</protein>
<evidence type="ECO:0000313" key="1">
    <source>
        <dbReference type="EMBL" id="KAF7821312.1"/>
    </source>
</evidence>
<name>A0A834THJ6_9FABA</name>
<reference evidence="1" key="1">
    <citation type="submission" date="2020-09" db="EMBL/GenBank/DDBJ databases">
        <title>Genome-Enabled Discovery of Anthraquinone Biosynthesis in Senna tora.</title>
        <authorList>
            <person name="Kang S.-H."/>
            <person name="Pandey R.P."/>
            <person name="Lee C.-M."/>
            <person name="Sim J.-S."/>
            <person name="Jeong J.-T."/>
            <person name="Choi B.-S."/>
            <person name="Jung M."/>
            <person name="Ginzburg D."/>
            <person name="Zhao K."/>
            <person name="Won S.Y."/>
            <person name="Oh T.-J."/>
            <person name="Yu Y."/>
            <person name="Kim N.-H."/>
            <person name="Lee O.R."/>
            <person name="Lee T.-H."/>
            <person name="Bashyal P."/>
            <person name="Kim T.-S."/>
            <person name="Lee W.-H."/>
            <person name="Kawkins C."/>
            <person name="Kim C.-K."/>
            <person name="Kim J.S."/>
            <person name="Ahn B.O."/>
            <person name="Rhee S.Y."/>
            <person name="Sohng J.K."/>
        </authorList>
    </citation>
    <scope>NUCLEOTIDE SEQUENCE</scope>
    <source>
        <tissue evidence="1">Leaf</tissue>
    </source>
</reference>
<organism evidence="1 2">
    <name type="scientific">Senna tora</name>
    <dbReference type="NCBI Taxonomy" id="362788"/>
    <lineage>
        <taxon>Eukaryota</taxon>
        <taxon>Viridiplantae</taxon>
        <taxon>Streptophyta</taxon>
        <taxon>Embryophyta</taxon>
        <taxon>Tracheophyta</taxon>
        <taxon>Spermatophyta</taxon>
        <taxon>Magnoliopsida</taxon>
        <taxon>eudicotyledons</taxon>
        <taxon>Gunneridae</taxon>
        <taxon>Pentapetalae</taxon>
        <taxon>rosids</taxon>
        <taxon>fabids</taxon>
        <taxon>Fabales</taxon>
        <taxon>Fabaceae</taxon>
        <taxon>Caesalpinioideae</taxon>
        <taxon>Cassia clade</taxon>
        <taxon>Senna</taxon>
    </lineage>
</organism>
<keyword evidence="2" id="KW-1185">Reference proteome</keyword>
<gene>
    <name evidence="1" type="ORF">G2W53_026767</name>
</gene>
<dbReference type="EMBL" id="JAAIUW010000008">
    <property type="protein sequence ID" value="KAF7821312.1"/>
    <property type="molecule type" value="Genomic_DNA"/>
</dbReference>
<accession>A0A834THJ6</accession>
<evidence type="ECO:0000313" key="2">
    <source>
        <dbReference type="Proteomes" id="UP000634136"/>
    </source>
</evidence>
<dbReference type="Proteomes" id="UP000634136">
    <property type="component" value="Unassembled WGS sequence"/>
</dbReference>
<proteinExistence type="predicted"/>